<dbReference type="AlphaFoldDB" id="A0A9W5VVK0"/>
<proteinExistence type="predicted"/>
<gene>
    <name evidence="2" type="ORF">IKC_06367</name>
</gene>
<reference evidence="2 3" key="1">
    <citation type="submission" date="2012-12" db="EMBL/GenBank/DDBJ databases">
        <title>The Genome Sequence of Bacillus cereus VD184.</title>
        <authorList>
            <consortium name="The Broad Institute Genome Sequencing Platform"/>
            <consortium name="The Broad Institute Genome Sequencing Center for Infectious Disease"/>
            <person name="Feldgarden M."/>
            <person name="Van der Auwera G.A."/>
            <person name="Mahillon J."/>
            <person name="Duprez V."/>
            <person name="Timmery S."/>
            <person name="Mattelet C."/>
            <person name="Dierick K."/>
            <person name="Sun M."/>
            <person name="Yu Z."/>
            <person name="Zhu L."/>
            <person name="Hu X."/>
            <person name="Shank E.B."/>
            <person name="Swiecicka I."/>
            <person name="Hansen B.M."/>
            <person name="Andrup L."/>
            <person name="Walker B."/>
            <person name="Young S.K."/>
            <person name="Zeng Q."/>
            <person name="Gargeya S."/>
            <person name="Fitzgerald M."/>
            <person name="Haas B."/>
            <person name="Abouelleil A."/>
            <person name="Alvarado L."/>
            <person name="Arachchi H.M."/>
            <person name="Berlin A.M."/>
            <person name="Chapman S.B."/>
            <person name="Dewar J."/>
            <person name="Goldberg J."/>
            <person name="Griggs A."/>
            <person name="Gujja S."/>
            <person name="Hansen M."/>
            <person name="Howarth C."/>
            <person name="Imamovic A."/>
            <person name="Larimer J."/>
            <person name="McCowan C."/>
            <person name="Murphy C."/>
            <person name="Neiman D."/>
            <person name="Pearson M."/>
            <person name="Priest M."/>
            <person name="Roberts A."/>
            <person name="Saif S."/>
            <person name="Shea T."/>
            <person name="Sisk P."/>
            <person name="Sykes S."/>
            <person name="Wortman J."/>
            <person name="Nusbaum C."/>
            <person name="Birren B."/>
        </authorList>
    </citation>
    <scope>NUCLEOTIDE SEQUENCE [LARGE SCALE GENOMIC DNA]</scope>
    <source>
        <strain evidence="2 3">VD184</strain>
    </source>
</reference>
<dbReference type="EMBL" id="AHFK01000001">
    <property type="protein sequence ID" value="EOQ22603.1"/>
    <property type="molecule type" value="Genomic_DNA"/>
</dbReference>
<keyword evidence="1" id="KW-0175">Coiled coil</keyword>
<sequence>MTTREFDAVKKTLKEKDKLLQEAQQEVAQARKSEHLDIKQLEEKEEQEPQVIEREVVKEVQVIPSEITQQLEQGKKEIDLLQGKLNAALERLVEYKISDTEDFDEQKEEKRRKKMIYETDRNVLEVRRHINELLQHISMTAFMKGAIAAATDETKGTLRDGIDMLEGVISELKLALNGRIKIK</sequence>
<evidence type="ECO:0000256" key="1">
    <source>
        <dbReference type="SAM" id="Coils"/>
    </source>
</evidence>
<feature type="coiled-coil region" evidence="1">
    <location>
        <begin position="6"/>
        <end position="33"/>
    </location>
</feature>
<evidence type="ECO:0000313" key="2">
    <source>
        <dbReference type="EMBL" id="EOQ22603.1"/>
    </source>
</evidence>
<evidence type="ECO:0000313" key="3">
    <source>
        <dbReference type="Proteomes" id="UP000014028"/>
    </source>
</evidence>
<name>A0A9W5VVK0_BACCE</name>
<comment type="caution">
    <text evidence="2">The sequence shown here is derived from an EMBL/GenBank/DDBJ whole genome shotgun (WGS) entry which is preliminary data.</text>
</comment>
<organism evidence="2 3">
    <name type="scientific">Bacillus cereus VD184</name>
    <dbReference type="NCBI Taxonomy" id="1053242"/>
    <lineage>
        <taxon>Bacteria</taxon>
        <taxon>Bacillati</taxon>
        <taxon>Bacillota</taxon>
        <taxon>Bacilli</taxon>
        <taxon>Bacillales</taxon>
        <taxon>Bacillaceae</taxon>
        <taxon>Bacillus</taxon>
        <taxon>Bacillus cereus group</taxon>
    </lineage>
</organism>
<dbReference type="Proteomes" id="UP000014028">
    <property type="component" value="Unassembled WGS sequence"/>
</dbReference>
<accession>A0A9W5VVK0</accession>
<protein>
    <submittedName>
        <fullName evidence="2">Uncharacterized protein</fullName>
    </submittedName>
</protein>